<organism evidence="1 2">
    <name type="scientific">Coniosporium uncinatum</name>
    <dbReference type="NCBI Taxonomy" id="93489"/>
    <lineage>
        <taxon>Eukaryota</taxon>
        <taxon>Fungi</taxon>
        <taxon>Dikarya</taxon>
        <taxon>Ascomycota</taxon>
        <taxon>Pezizomycotina</taxon>
        <taxon>Dothideomycetes</taxon>
        <taxon>Dothideomycetes incertae sedis</taxon>
        <taxon>Coniosporium</taxon>
    </lineage>
</organism>
<accession>A0ACC3D5U6</accession>
<dbReference type="EMBL" id="JAWDJW010007393">
    <property type="protein sequence ID" value="KAK3062248.1"/>
    <property type="molecule type" value="Genomic_DNA"/>
</dbReference>
<sequence>MSRFMMATCNVYQTLRNATTLRKKLDFVLRSTTPSNSPDPPLPTTSSPISICPNFHARSNHAHAAAPTYIHPVNSCAPRYLPPLLAVISNAIASENVTGSIKTNHNIDSEDGTFFSPMTSAMTGATVAQNVPATVPPMRAKKMRTPKEEAGIHITRLKSPQRKVMVAAMLMRPKLSLK</sequence>
<evidence type="ECO:0000313" key="1">
    <source>
        <dbReference type="EMBL" id="KAK3062248.1"/>
    </source>
</evidence>
<protein>
    <submittedName>
        <fullName evidence="1">Uncharacterized protein</fullName>
    </submittedName>
</protein>
<comment type="caution">
    <text evidence="1">The sequence shown here is derived from an EMBL/GenBank/DDBJ whole genome shotgun (WGS) entry which is preliminary data.</text>
</comment>
<reference evidence="1" key="1">
    <citation type="submission" date="2024-09" db="EMBL/GenBank/DDBJ databases">
        <title>Black Yeasts Isolated from many extreme environments.</title>
        <authorList>
            <person name="Coleine C."/>
            <person name="Stajich J.E."/>
            <person name="Selbmann L."/>
        </authorList>
    </citation>
    <scope>NUCLEOTIDE SEQUENCE</scope>
    <source>
        <strain evidence="1">CCFEE 5737</strain>
    </source>
</reference>
<evidence type="ECO:0000313" key="2">
    <source>
        <dbReference type="Proteomes" id="UP001186974"/>
    </source>
</evidence>
<name>A0ACC3D5U6_9PEZI</name>
<keyword evidence="2" id="KW-1185">Reference proteome</keyword>
<dbReference type="Proteomes" id="UP001186974">
    <property type="component" value="Unassembled WGS sequence"/>
</dbReference>
<gene>
    <name evidence="1" type="ORF">LTS18_004521</name>
</gene>
<proteinExistence type="predicted"/>